<dbReference type="OrthoDB" id="7400989at2"/>
<feature type="region of interest" description="Disordered" evidence="6">
    <location>
        <begin position="1"/>
        <end position="20"/>
    </location>
</feature>
<dbReference type="AlphaFoldDB" id="A0A558RB95"/>
<gene>
    <name evidence="9" type="ORF">FOY91_03760</name>
</gene>
<feature type="transmembrane region" description="Helical" evidence="7">
    <location>
        <begin position="201"/>
        <end position="222"/>
    </location>
</feature>
<evidence type="ECO:0000313" key="9">
    <source>
        <dbReference type="EMBL" id="TVV76656.1"/>
    </source>
</evidence>
<keyword evidence="2" id="KW-0813">Transport</keyword>
<keyword evidence="10" id="KW-1185">Reference proteome</keyword>
<dbReference type="InterPro" id="IPR044770">
    <property type="entry name" value="MFS_spinster-like"/>
</dbReference>
<dbReference type="Gene3D" id="1.20.1250.20">
    <property type="entry name" value="MFS general substrate transporter like domains"/>
    <property type="match status" value="2"/>
</dbReference>
<feature type="transmembrane region" description="Helical" evidence="7">
    <location>
        <begin position="421"/>
        <end position="445"/>
    </location>
</feature>
<dbReference type="PROSITE" id="PS50850">
    <property type="entry name" value="MFS"/>
    <property type="match status" value="1"/>
</dbReference>
<proteinExistence type="predicted"/>
<feature type="transmembrane region" description="Helical" evidence="7">
    <location>
        <begin position="363"/>
        <end position="385"/>
    </location>
</feature>
<keyword evidence="5 7" id="KW-0472">Membrane</keyword>
<keyword evidence="3 7" id="KW-0812">Transmembrane</keyword>
<feature type="transmembrane region" description="Helical" evidence="7">
    <location>
        <begin position="483"/>
        <end position="509"/>
    </location>
</feature>
<dbReference type="Proteomes" id="UP000318681">
    <property type="component" value="Unassembled WGS sequence"/>
</dbReference>
<feature type="transmembrane region" description="Helical" evidence="7">
    <location>
        <begin position="159"/>
        <end position="181"/>
    </location>
</feature>
<feature type="domain" description="Major facilitator superfamily (MFS) profile" evidence="8">
    <location>
        <begin position="33"/>
        <end position="511"/>
    </location>
</feature>
<dbReference type="EMBL" id="VNIM01000008">
    <property type="protein sequence ID" value="TVV76656.1"/>
    <property type="molecule type" value="Genomic_DNA"/>
</dbReference>
<feature type="transmembrane region" description="Helical" evidence="7">
    <location>
        <begin position="29"/>
        <end position="46"/>
    </location>
</feature>
<dbReference type="InterPro" id="IPR020846">
    <property type="entry name" value="MFS_dom"/>
</dbReference>
<evidence type="ECO:0000256" key="2">
    <source>
        <dbReference type="ARBA" id="ARBA00022448"/>
    </source>
</evidence>
<dbReference type="PANTHER" id="PTHR23505:SF79">
    <property type="entry name" value="PROTEIN SPINSTER"/>
    <property type="match status" value="1"/>
</dbReference>
<feature type="transmembrane region" description="Helical" evidence="7">
    <location>
        <begin position="100"/>
        <end position="126"/>
    </location>
</feature>
<protein>
    <submittedName>
        <fullName evidence="9">MFS transporter</fullName>
    </submittedName>
</protein>
<dbReference type="Pfam" id="PF07690">
    <property type="entry name" value="MFS_1"/>
    <property type="match status" value="1"/>
</dbReference>
<keyword evidence="4 7" id="KW-1133">Transmembrane helix</keyword>
<feature type="transmembrane region" description="Helical" evidence="7">
    <location>
        <begin position="457"/>
        <end position="477"/>
    </location>
</feature>
<feature type="transmembrane region" description="Helical" evidence="7">
    <location>
        <begin position="67"/>
        <end position="88"/>
    </location>
</feature>
<organism evidence="9 10">
    <name type="scientific">Alterirhizorhabdus solaris</name>
    <dbReference type="NCBI Taxonomy" id="2529389"/>
    <lineage>
        <taxon>Bacteria</taxon>
        <taxon>Pseudomonadati</taxon>
        <taxon>Pseudomonadota</taxon>
        <taxon>Alphaproteobacteria</taxon>
        <taxon>Sphingomonadales</taxon>
        <taxon>Rhizorhabdaceae</taxon>
        <taxon>Alterirhizorhabdus</taxon>
    </lineage>
</organism>
<dbReference type="SUPFAM" id="SSF103473">
    <property type="entry name" value="MFS general substrate transporter"/>
    <property type="match status" value="1"/>
</dbReference>
<dbReference type="InterPro" id="IPR036259">
    <property type="entry name" value="MFS_trans_sf"/>
</dbReference>
<evidence type="ECO:0000313" key="10">
    <source>
        <dbReference type="Proteomes" id="UP000318681"/>
    </source>
</evidence>
<evidence type="ECO:0000256" key="3">
    <source>
        <dbReference type="ARBA" id="ARBA00022692"/>
    </source>
</evidence>
<name>A0A558RB95_9SPHN</name>
<evidence type="ECO:0000256" key="4">
    <source>
        <dbReference type="ARBA" id="ARBA00022989"/>
    </source>
</evidence>
<comment type="subcellular location">
    <subcellularLocation>
        <location evidence="1">Membrane</location>
        <topology evidence="1">Multi-pass membrane protein</topology>
    </subcellularLocation>
</comment>
<dbReference type="RefSeq" id="WP_145148280.1">
    <property type="nucleotide sequence ID" value="NZ_VNIM01000008.1"/>
</dbReference>
<comment type="caution">
    <text evidence="9">The sequence shown here is derived from an EMBL/GenBank/DDBJ whole genome shotgun (WGS) entry which is preliminary data.</text>
</comment>
<dbReference type="PANTHER" id="PTHR23505">
    <property type="entry name" value="SPINSTER"/>
    <property type="match status" value="1"/>
</dbReference>
<feature type="transmembrane region" description="Helical" evidence="7">
    <location>
        <begin position="321"/>
        <end position="343"/>
    </location>
</feature>
<dbReference type="GO" id="GO:0022857">
    <property type="term" value="F:transmembrane transporter activity"/>
    <property type="evidence" value="ECO:0007669"/>
    <property type="project" value="InterPro"/>
</dbReference>
<sequence>MQTSTGESPNAAERGHAPAPEGVERASPYAYYALAILVLANFLNYVDRHIVSIVGQKLKVDLALTDAQLGFLIGTAFAVFYGVVGIAMGRIADALSRTRLMALGLALWSGMTAVAGLATSFAWLAVARLGVGIGEAAANPCSHSLLSDYFPARNRSAVLAVYLLGTHLGAAASLIGGGLMLSHWDTICLSFPDGACGIANWRAAFFVTGAPGVLLALLVFFMREPRRATAVRKTGTLRLVILELSAAIPPLTLVNLYRIGGMPAVTRNLIFALIVIVIATGLSLTVGDWPQWAAVALGVYSVSTWAGVLRRRDTPLHRLTFGCPTFGYVAAGGALSTVVLGAAQAWSAPYVMRTLNATPAEAGVALGLAGATAAGISVVAGGIITDFWKRRDPRAPVWIALIALVVPVPAFVMMLRAETLAGYVAAYSVFMLISMLWAGGFAALVQDLVLQRMRGTAASAFSLIMILVGSGIGPYWVGKISGLTGSLATGMLSVLTLVPVAAVLLVMGARRLPAETRERRLALARAAGEPV</sequence>
<dbReference type="GO" id="GO:0016020">
    <property type="term" value="C:membrane"/>
    <property type="evidence" value="ECO:0007669"/>
    <property type="project" value="UniProtKB-SubCell"/>
</dbReference>
<feature type="transmembrane region" description="Helical" evidence="7">
    <location>
        <begin position="292"/>
        <end position="309"/>
    </location>
</feature>
<dbReference type="InterPro" id="IPR011701">
    <property type="entry name" value="MFS"/>
</dbReference>
<evidence type="ECO:0000256" key="5">
    <source>
        <dbReference type="ARBA" id="ARBA00023136"/>
    </source>
</evidence>
<feature type="transmembrane region" description="Helical" evidence="7">
    <location>
        <begin position="268"/>
        <end position="286"/>
    </location>
</feature>
<reference evidence="9 10" key="1">
    <citation type="submission" date="2019-07" db="EMBL/GenBank/DDBJ databases">
        <title>Sphingomonas solaris sp. nov., isolated from a solar panel from Boston, Massachusetts.</title>
        <authorList>
            <person name="Tanner K."/>
            <person name="Pascual J."/>
            <person name="Mancuso C."/>
            <person name="Pereto J."/>
            <person name="Khalil A."/>
            <person name="Vilanova C."/>
        </authorList>
    </citation>
    <scope>NUCLEOTIDE SEQUENCE [LARGE SCALE GENOMIC DNA]</scope>
    <source>
        <strain evidence="9 10">R4DWN</strain>
    </source>
</reference>
<evidence type="ECO:0000256" key="6">
    <source>
        <dbReference type="SAM" id="MobiDB-lite"/>
    </source>
</evidence>
<evidence type="ECO:0000256" key="1">
    <source>
        <dbReference type="ARBA" id="ARBA00004141"/>
    </source>
</evidence>
<evidence type="ECO:0000259" key="8">
    <source>
        <dbReference type="PROSITE" id="PS50850"/>
    </source>
</evidence>
<evidence type="ECO:0000256" key="7">
    <source>
        <dbReference type="SAM" id="Phobius"/>
    </source>
</evidence>
<feature type="transmembrane region" description="Helical" evidence="7">
    <location>
        <begin position="397"/>
        <end position="415"/>
    </location>
</feature>
<accession>A0A558RB95</accession>